<sequence>MMSKRNPFPLIRYENDDTLSKYPPHNPTTFHGPVGKNTWARLNNAHTTSSARHKVSSVPFYPDHLDFHLHAQYDNHRDWWKSNAEALVQGETEKHLCCARSHRTTIRKNASVQPRRSLTSWTSSCREHLSHVTETIDGHHLQATNGGYSRKPNGNKFTA</sequence>
<dbReference type="Proteomes" id="UP000308267">
    <property type="component" value="Unassembled WGS sequence"/>
</dbReference>
<dbReference type="AlphaFoldDB" id="A0A4S2ME82"/>
<dbReference type="OrthoDB" id="10013535at2759"/>
<dbReference type="Pfam" id="PF12494">
    <property type="entry name" value="DUF3695"/>
    <property type="match status" value="1"/>
</dbReference>
<protein>
    <submittedName>
        <fullName evidence="2">Uncharacterized protein</fullName>
    </submittedName>
</protein>
<dbReference type="InterPro" id="IPR022179">
    <property type="entry name" value="CFAP276"/>
</dbReference>
<organism evidence="2 3">
    <name type="scientific">Opisthorchis felineus</name>
    <dbReference type="NCBI Taxonomy" id="147828"/>
    <lineage>
        <taxon>Eukaryota</taxon>
        <taxon>Metazoa</taxon>
        <taxon>Spiralia</taxon>
        <taxon>Lophotrochozoa</taxon>
        <taxon>Platyhelminthes</taxon>
        <taxon>Trematoda</taxon>
        <taxon>Digenea</taxon>
        <taxon>Opisthorchiida</taxon>
        <taxon>Opisthorchiata</taxon>
        <taxon>Opisthorchiidae</taxon>
        <taxon>Opisthorchis</taxon>
    </lineage>
</organism>
<reference evidence="2 3" key="1">
    <citation type="journal article" date="2019" name="BMC Genomics">
        <title>New insights from Opisthorchis felineus genome: update on genomics of the epidemiologically important liver flukes.</title>
        <authorList>
            <person name="Ershov N.I."/>
            <person name="Mordvinov V.A."/>
            <person name="Prokhortchouk E.B."/>
            <person name="Pakharukova M.Y."/>
            <person name="Gunbin K.V."/>
            <person name="Ustyantsev K."/>
            <person name="Genaev M.A."/>
            <person name="Blinov A.G."/>
            <person name="Mazur A."/>
            <person name="Boulygina E."/>
            <person name="Tsygankova S."/>
            <person name="Khrameeva E."/>
            <person name="Chekanov N."/>
            <person name="Fan G."/>
            <person name="Xiao A."/>
            <person name="Zhang H."/>
            <person name="Xu X."/>
            <person name="Yang H."/>
            <person name="Solovyev V."/>
            <person name="Lee S.M."/>
            <person name="Liu X."/>
            <person name="Afonnikov D.A."/>
            <person name="Skryabin K.G."/>
        </authorList>
    </citation>
    <scope>NUCLEOTIDE SEQUENCE [LARGE SCALE GENOMIC DNA]</scope>
    <source>
        <strain evidence="2">AK-0245</strain>
        <tissue evidence="2">Whole organism</tissue>
    </source>
</reference>
<evidence type="ECO:0000313" key="3">
    <source>
        <dbReference type="Proteomes" id="UP000308267"/>
    </source>
</evidence>
<comment type="caution">
    <text evidence="2">The sequence shown here is derived from an EMBL/GenBank/DDBJ whole genome shotgun (WGS) entry which is preliminary data.</text>
</comment>
<gene>
    <name evidence="2" type="ORF">CRM22_000670</name>
</gene>
<proteinExistence type="predicted"/>
<keyword evidence="3" id="KW-1185">Reference proteome</keyword>
<name>A0A4S2ME82_OPIFE</name>
<accession>A0A4S2ME82</accession>
<evidence type="ECO:0000256" key="1">
    <source>
        <dbReference type="SAM" id="MobiDB-lite"/>
    </source>
</evidence>
<evidence type="ECO:0000313" key="2">
    <source>
        <dbReference type="EMBL" id="TGZ74922.1"/>
    </source>
</evidence>
<dbReference type="STRING" id="147828.A0A4S2ME82"/>
<dbReference type="EMBL" id="SJOL01001349">
    <property type="protein sequence ID" value="TGZ74922.1"/>
    <property type="molecule type" value="Genomic_DNA"/>
</dbReference>
<feature type="region of interest" description="Disordered" evidence="1">
    <location>
        <begin position="138"/>
        <end position="159"/>
    </location>
</feature>